<keyword evidence="2" id="KW-0808">Transferase</keyword>
<feature type="region of interest" description="Disordered" evidence="7">
    <location>
        <begin position="30"/>
        <end position="115"/>
    </location>
</feature>
<dbReference type="Gene3D" id="2.40.440.10">
    <property type="entry name" value="L,D-transpeptidase catalytic domain-like"/>
    <property type="match status" value="1"/>
</dbReference>
<evidence type="ECO:0000256" key="7">
    <source>
        <dbReference type="SAM" id="MobiDB-lite"/>
    </source>
</evidence>
<feature type="active site" description="Proton donor/acceptor" evidence="6">
    <location>
        <position position="268"/>
    </location>
</feature>
<keyword evidence="11" id="KW-1185">Reference proteome</keyword>
<accession>A0ABN3I6H9</accession>
<dbReference type="InterPro" id="IPR038063">
    <property type="entry name" value="Transpep_catalytic_dom"/>
</dbReference>
<evidence type="ECO:0000256" key="3">
    <source>
        <dbReference type="ARBA" id="ARBA00022960"/>
    </source>
</evidence>
<dbReference type="SUPFAM" id="SSF47090">
    <property type="entry name" value="PGBD-like"/>
    <property type="match status" value="1"/>
</dbReference>
<dbReference type="InterPro" id="IPR036365">
    <property type="entry name" value="PGBD-like_sf"/>
</dbReference>
<dbReference type="SUPFAM" id="SSF141523">
    <property type="entry name" value="L,D-transpeptidase catalytic domain-like"/>
    <property type="match status" value="1"/>
</dbReference>
<dbReference type="Proteomes" id="UP001500058">
    <property type="component" value="Unassembled WGS sequence"/>
</dbReference>
<feature type="compositionally biased region" description="Basic and acidic residues" evidence="7">
    <location>
        <begin position="72"/>
        <end position="84"/>
    </location>
</feature>
<gene>
    <name evidence="10" type="ORF">GCM10010420_22030</name>
</gene>
<dbReference type="Gene3D" id="1.10.101.10">
    <property type="entry name" value="PGBD-like superfamily/PGBD"/>
    <property type="match status" value="1"/>
</dbReference>
<evidence type="ECO:0000256" key="4">
    <source>
        <dbReference type="ARBA" id="ARBA00022984"/>
    </source>
</evidence>
<dbReference type="PROSITE" id="PS51257">
    <property type="entry name" value="PROKAR_LIPOPROTEIN"/>
    <property type="match status" value="1"/>
</dbReference>
<dbReference type="InterPro" id="IPR050979">
    <property type="entry name" value="LD-transpeptidase"/>
</dbReference>
<dbReference type="InterPro" id="IPR036366">
    <property type="entry name" value="PGBDSf"/>
</dbReference>
<feature type="chain" id="PRO_5046296452" description="L,D-TPase catalytic domain-containing protein" evidence="8">
    <location>
        <begin position="34"/>
        <end position="310"/>
    </location>
</feature>
<dbReference type="InterPro" id="IPR005490">
    <property type="entry name" value="LD_TPept_cat_dom"/>
</dbReference>
<keyword evidence="4 6" id="KW-0573">Peptidoglycan synthesis</keyword>
<organism evidence="10 11">
    <name type="scientific">Streptomyces glaucosporus</name>
    <dbReference type="NCBI Taxonomy" id="284044"/>
    <lineage>
        <taxon>Bacteria</taxon>
        <taxon>Bacillati</taxon>
        <taxon>Actinomycetota</taxon>
        <taxon>Actinomycetes</taxon>
        <taxon>Kitasatosporales</taxon>
        <taxon>Streptomycetaceae</taxon>
        <taxon>Streptomyces</taxon>
    </lineage>
</organism>
<feature type="active site" description="Nucleophile" evidence="6">
    <location>
        <position position="285"/>
    </location>
</feature>
<evidence type="ECO:0000313" key="11">
    <source>
        <dbReference type="Proteomes" id="UP001500058"/>
    </source>
</evidence>
<dbReference type="RefSeq" id="WP_344630744.1">
    <property type="nucleotide sequence ID" value="NZ_BAAATJ010000007.1"/>
</dbReference>
<evidence type="ECO:0000256" key="1">
    <source>
        <dbReference type="ARBA" id="ARBA00004752"/>
    </source>
</evidence>
<keyword evidence="8" id="KW-0732">Signal</keyword>
<feature type="compositionally biased region" description="Low complexity" evidence="7">
    <location>
        <begin position="30"/>
        <end position="70"/>
    </location>
</feature>
<keyword evidence="5 6" id="KW-0961">Cell wall biogenesis/degradation</keyword>
<proteinExistence type="predicted"/>
<keyword evidence="3 6" id="KW-0133">Cell shape</keyword>
<dbReference type="EMBL" id="BAAATJ010000007">
    <property type="protein sequence ID" value="GAA2396014.1"/>
    <property type="molecule type" value="Genomic_DNA"/>
</dbReference>
<sequence length="310" mass="32315">MTHRPTRAGVGVVCAAAAVALLASGCAVQPAGAEPHGPAASAPPSAAPSVTAAAPAAPAAPSKPPSASASTGRKEAAEHEEKAGKAGKPAPPAAPTTSAAPPPALMAQGSEGEKVRELQARLRQTGHFGLNPTGYYGTVTVRSVSAFQKGRGLPADGRVTDATWRTLTAHTRTPTRQELYPPTTRPVADPDPRCLTGRVLCISKESRTLAWMIDGKIVSAMDVRFGSELTPTREGEFGVTFKSRHHHSTLYDTPMPYALFFSGGQAVHYSADFAANGYNGASHGCVNVRDEKKIAALFDQVRVGEKVVVY</sequence>
<dbReference type="InterPro" id="IPR002477">
    <property type="entry name" value="Peptidoglycan-bd-like"/>
</dbReference>
<feature type="signal peptide" evidence="8">
    <location>
        <begin position="1"/>
        <end position="33"/>
    </location>
</feature>
<feature type="compositionally biased region" description="Pro residues" evidence="7">
    <location>
        <begin position="89"/>
        <end position="104"/>
    </location>
</feature>
<protein>
    <recommendedName>
        <fullName evidence="9">L,D-TPase catalytic domain-containing protein</fullName>
    </recommendedName>
</protein>
<evidence type="ECO:0000256" key="2">
    <source>
        <dbReference type="ARBA" id="ARBA00022679"/>
    </source>
</evidence>
<evidence type="ECO:0000256" key="8">
    <source>
        <dbReference type="SAM" id="SignalP"/>
    </source>
</evidence>
<dbReference type="CDD" id="cd16913">
    <property type="entry name" value="YkuD_like"/>
    <property type="match status" value="1"/>
</dbReference>
<dbReference type="PROSITE" id="PS52029">
    <property type="entry name" value="LD_TPASE"/>
    <property type="match status" value="1"/>
</dbReference>
<comment type="caution">
    <text evidence="10">The sequence shown here is derived from an EMBL/GenBank/DDBJ whole genome shotgun (WGS) entry which is preliminary data.</text>
</comment>
<dbReference type="PANTHER" id="PTHR30582:SF33">
    <property type="entry name" value="EXPORTED PROTEIN"/>
    <property type="match status" value="1"/>
</dbReference>
<name>A0ABN3I6H9_9ACTN</name>
<comment type="pathway">
    <text evidence="1 6">Cell wall biogenesis; peptidoglycan biosynthesis.</text>
</comment>
<dbReference type="Pfam" id="PF01471">
    <property type="entry name" value="PG_binding_1"/>
    <property type="match status" value="1"/>
</dbReference>
<evidence type="ECO:0000259" key="9">
    <source>
        <dbReference type="PROSITE" id="PS52029"/>
    </source>
</evidence>
<feature type="domain" description="L,D-TPase catalytic" evidence="9">
    <location>
        <begin position="198"/>
        <end position="310"/>
    </location>
</feature>
<reference evidence="10 11" key="1">
    <citation type="journal article" date="2019" name="Int. J. Syst. Evol. Microbiol.">
        <title>The Global Catalogue of Microorganisms (GCM) 10K type strain sequencing project: providing services to taxonomists for standard genome sequencing and annotation.</title>
        <authorList>
            <consortium name="The Broad Institute Genomics Platform"/>
            <consortium name="The Broad Institute Genome Sequencing Center for Infectious Disease"/>
            <person name="Wu L."/>
            <person name="Ma J."/>
        </authorList>
    </citation>
    <scope>NUCLEOTIDE SEQUENCE [LARGE SCALE GENOMIC DNA]</scope>
    <source>
        <strain evidence="10 11">JCM 6921</strain>
    </source>
</reference>
<evidence type="ECO:0000256" key="6">
    <source>
        <dbReference type="PROSITE-ProRule" id="PRU01373"/>
    </source>
</evidence>
<dbReference type="PANTHER" id="PTHR30582">
    <property type="entry name" value="L,D-TRANSPEPTIDASE"/>
    <property type="match status" value="1"/>
</dbReference>
<dbReference type="Pfam" id="PF03734">
    <property type="entry name" value="YkuD"/>
    <property type="match status" value="1"/>
</dbReference>
<evidence type="ECO:0000256" key="5">
    <source>
        <dbReference type="ARBA" id="ARBA00023316"/>
    </source>
</evidence>
<evidence type="ECO:0000313" key="10">
    <source>
        <dbReference type="EMBL" id="GAA2396014.1"/>
    </source>
</evidence>